<dbReference type="STRING" id="349521.HCH_00264"/>
<dbReference type="RefSeq" id="WP_011394254.1">
    <property type="nucleotide sequence ID" value="NC_007645.1"/>
</dbReference>
<dbReference type="SUPFAM" id="SSF52317">
    <property type="entry name" value="Class I glutamine amidotransferase-like"/>
    <property type="match status" value="1"/>
</dbReference>
<proteinExistence type="predicted"/>
<organism evidence="2 3">
    <name type="scientific">Hahella chejuensis (strain KCTC 2396)</name>
    <dbReference type="NCBI Taxonomy" id="349521"/>
    <lineage>
        <taxon>Bacteria</taxon>
        <taxon>Pseudomonadati</taxon>
        <taxon>Pseudomonadota</taxon>
        <taxon>Gammaproteobacteria</taxon>
        <taxon>Oceanospirillales</taxon>
        <taxon>Hahellaceae</taxon>
        <taxon>Hahella</taxon>
    </lineage>
</organism>
<evidence type="ECO:0000259" key="1">
    <source>
        <dbReference type="Pfam" id="PF14258"/>
    </source>
</evidence>
<dbReference type="EMBL" id="CP000155">
    <property type="protein sequence ID" value="ABC27177.1"/>
    <property type="molecule type" value="Genomic_DNA"/>
</dbReference>
<dbReference type="eggNOG" id="COG3064">
    <property type="taxonomic scope" value="Bacteria"/>
</dbReference>
<dbReference type="InterPro" id="IPR025646">
    <property type="entry name" value="DUF4350"/>
</dbReference>
<dbReference type="KEGG" id="hch:HCH_00264"/>
<dbReference type="Proteomes" id="UP000000238">
    <property type="component" value="Chromosome"/>
</dbReference>
<gene>
    <name evidence="2" type="ordered locus">HCH_00264</name>
</gene>
<evidence type="ECO:0000313" key="3">
    <source>
        <dbReference type="Proteomes" id="UP000000238"/>
    </source>
</evidence>
<dbReference type="HOGENOM" id="CLU_037741_2_0_6"/>
<name>Q2SQ97_HAHCH</name>
<protein>
    <recommendedName>
        <fullName evidence="1">DUF4350 domain-containing protein</fullName>
    </recommendedName>
</protein>
<feature type="domain" description="DUF4350" evidence="1">
    <location>
        <begin position="44"/>
        <end position="256"/>
    </location>
</feature>
<dbReference type="Pfam" id="PF14258">
    <property type="entry name" value="DUF4350"/>
    <property type="match status" value="1"/>
</dbReference>
<dbReference type="InterPro" id="IPR029062">
    <property type="entry name" value="Class_I_gatase-like"/>
</dbReference>
<keyword evidence="3" id="KW-1185">Reference proteome</keyword>
<accession>Q2SQ97</accession>
<sequence length="410" mass="46803">MQRSNSFAAIGIVIAVLVLVALGVYWYQGLEWIEYERDLGPNEKARREPFLAAQLFIEKRGYKLESNPSFRDFDDPDFALKTSTEDAIVLVDAYGSLSQKRTQTLLEWVERGGHLMVTAKNPYLKGMDKIQDPIFEEFGVEVERNGQGDFDEELWGAISTIGGYVGITQEDLCPMLYPQAEFSFEGDENSIGVHFLSNDTLYGQDDYLYASVGPDGASRMLQYEYGDGMVTYMVSLDMWKNFAIGCQDHAYMLWQMAPGDSGVMHFYYNRDFPSLGSVLWRHFYAAIAVGALTLFLWLWYRGMRFGPLRDEEPGTQRQILEHIAASARFLWRMDKGQALVESVRAETWQAISKRLQHITRLEQSVQIAQLAKHFQMNEQAVEAALFGPIPNDPVSFVNIIRALKRIKDKL</sequence>
<reference evidence="2 3" key="1">
    <citation type="journal article" date="2005" name="Nucleic Acids Res.">
        <title>Genomic blueprint of Hahella chejuensis, a marine microbe producing an algicidal agent.</title>
        <authorList>
            <person name="Jeong H."/>
            <person name="Yim J.H."/>
            <person name="Lee C."/>
            <person name="Choi S.-H."/>
            <person name="Park Y.K."/>
            <person name="Yoon S.H."/>
            <person name="Hur C.-G."/>
            <person name="Kang H.-Y."/>
            <person name="Kim D."/>
            <person name="Lee H.H."/>
            <person name="Park K.H."/>
            <person name="Park S.-H."/>
            <person name="Park H.-S."/>
            <person name="Lee H.K."/>
            <person name="Oh T.K."/>
            <person name="Kim J.F."/>
        </authorList>
    </citation>
    <scope>NUCLEOTIDE SEQUENCE [LARGE SCALE GENOMIC DNA]</scope>
    <source>
        <strain evidence="2 3">KCTC 2396</strain>
    </source>
</reference>
<dbReference type="AlphaFoldDB" id="Q2SQ97"/>
<evidence type="ECO:0000313" key="2">
    <source>
        <dbReference type="EMBL" id="ABC27177.1"/>
    </source>
</evidence>
<dbReference type="OrthoDB" id="6638317at2"/>